<protein>
    <submittedName>
        <fullName evidence="3">OmpW family protein</fullName>
    </submittedName>
</protein>
<dbReference type="Gene3D" id="2.40.160.20">
    <property type="match status" value="1"/>
</dbReference>
<organism evidence="3 4">
    <name type="scientific">Belnapia arida</name>
    <dbReference type="NCBI Taxonomy" id="2804533"/>
    <lineage>
        <taxon>Bacteria</taxon>
        <taxon>Pseudomonadati</taxon>
        <taxon>Pseudomonadota</taxon>
        <taxon>Alphaproteobacteria</taxon>
        <taxon>Acetobacterales</taxon>
        <taxon>Roseomonadaceae</taxon>
        <taxon>Belnapia</taxon>
    </lineage>
</organism>
<comment type="caution">
    <text evidence="3">The sequence shown here is derived from an EMBL/GenBank/DDBJ whole genome shotgun (WGS) entry which is preliminary data.</text>
</comment>
<gene>
    <name evidence="3" type="ORF">JMJ56_26830</name>
</gene>
<proteinExistence type="inferred from homology"/>
<dbReference type="Pfam" id="PF03922">
    <property type="entry name" value="OmpW"/>
    <property type="match status" value="1"/>
</dbReference>
<name>A0ABS1UEA8_9PROT</name>
<evidence type="ECO:0000313" key="4">
    <source>
        <dbReference type="Proteomes" id="UP000660885"/>
    </source>
</evidence>
<dbReference type="SUPFAM" id="SSF56925">
    <property type="entry name" value="OMPA-like"/>
    <property type="match status" value="1"/>
</dbReference>
<keyword evidence="4" id="KW-1185">Reference proteome</keyword>
<reference evidence="3 4" key="1">
    <citation type="submission" date="2021-01" db="EMBL/GenBank/DDBJ databases">
        <title>Belnapia mucosa sp. nov. and Belnapia arida sp. nov., isolated from the Tabernas Desert (Almeria, Spain).</title>
        <authorList>
            <person name="Molina-Menor E."/>
            <person name="Vidal-Verdu A."/>
            <person name="Calonge A."/>
            <person name="Satari L."/>
            <person name="Pereto J."/>
            <person name="Porcar M."/>
        </authorList>
    </citation>
    <scope>NUCLEOTIDE SEQUENCE [LARGE SCALE GENOMIC DNA]</scope>
    <source>
        <strain evidence="3 4">T18</strain>
    </source>
</reference>
<sequence>MDVGAMTRTVGLAAAAALVAMMGVAQAEDGVRGKQAGDIVVGFGAIGVLPSNGGHVDAIGGRPQASNSASPQLDLTYFMVPNVSLNLIAASTRHDVSVRGSALGNLNLGHVWVLPPTLTLQYHPFPQSRFSPYVGAGINVSFFYGEGGSRTAPVRRVMVDTAPGFAFNAGLDYEVSPHWLANIDVKKLILRPEASVNSGLVHARVNLDPWVVGASVRYRF</sequence>
<feature type="chain" id="PRO_5045637707" evidence="2">
    <location>
        <begin position="28"/>
        <end position="220"/>
    </location>
</feature>
<accession>A0ABS1UEA8</accession>
<dbReference type="Proteomes" id="UP000660885">
    <property type="component" value="Unassembled WGS sequence"/>
</dbReference>
<evidence type="ECO:0000256" key="1">
    <source>
        <dbReference type="ARBA" id="ARBA00009330"/>
    </source>
</evidence>
<feature type="signal peptide" evidence="2">
    <location>
        <begin position="1"/>
        <end position="27"/>
    </location>
</feature>
<dbReference type="EMBL" id="JAETWB010000031">
    <property type="protein sequence ID" value="MBL6081611.1"/>
    <property type="molecule type" value="Genomic_DNA"/>
</dbReference>
<evidence type="ECO:0000256" key="2">
    <source>
        <dbReference type="SAM" id="SignalP"/>
    </source>
</evidence>
<keyword evidence="2" id="KW-0732">Signal</keyword>
<comment type="similarity">
    <text evidence="1">Belongs to the OmpW/AlkL family.</text>
</comment>
<dbReference type="InterPro" id="IPR011250">
    <property type="entry name" value="OMP/PagP_B-barrel"/>
</dbReference>
<dbReference type="InterPro" id="IPR005618">
    <property type="entry name" value="OMPW"/>
</dbReference>
<dbReference type="PANTHER" id="PTHR36920:SF1">
    <property type="entry name" value="OUTER MEMBRANE PROTEIN W"/>
    <property type="match status" value="1"/>
</dbReference>
<evidence type="ECO:0000313" key="3">
    <source>
        <dbReference type="EMBL" id="MBL6081611.1"/>
    </source>
</evidence>
<dbReference type="PANTHER" id="PTHR36920">
    <property type="match status" value="1"/>
</dbReference>